<feature type="region of interest" description="Disordered" evidence="1">
    <location>
        <begin position="1"/>
        <end position="30"/>
    </location>
</feature>
<accession>A0AAV7VT75</accession>
<dbReference type="EMBL" id="JANPWB010000003">
    <property type="protein sequence ID" value="KAJ1203220.1"/>
    <property type="molecule type" value="Genomic_DNA"/>
</dbReference>
<gene>
    <name evidence="2" type="ORF">NDU88_007013</name>
</gene>
<organism evidence="2 3">
    <name type="scientific">Pleurodeles waltl</name>
    <name type="common">Iberian ribbed newt</name>
    <dbReference type="NCBI Taxonomy" id="8319"/>
    <lineage>
        <taxon>Eukaryota</taxon>
        <taxon>Metazoa</taxon>
        <taxon>Chordata</taxon>
        <taxon>Craniata</taxon>
        <taxon>Vertebrata</taxon>
        <taxon>Euteleostomi</taxon>
        <taxon>Amphibia</taxon>
        <taxon>Batrachia</taxon>
        <taxon>Caudata</taxon>
        <taxon>Salamandroidea</taxon>
        <taxon>Salamandridae</taxon>
        <taxon>Pleurodelinae</taxon>
        <taxon>Pleurodeles</taxon>
    </lineage>
</organism>
<reference evidence="2" key="1">
    <citation type="journal article" date="2022" name="bioRxiv">
        <title>Sequencing and chromosome-scale assembly of the giantPleurodeles waltlgenome.</title>
        <authorList>
            <person name="Brown T."/>
            <person name="Elewa A."/>
            <person name="Iarovenko S."/>
            <person name="Subramanian E."/>
            <person name="Araus A.J."/>
            <person name="Petzold A."/>
            <person name="Susuki M."/>
            <person name="Suzuki K.-i.T."/>
            <person name="Hayashi T."/>
            <person name="Toyoda A."/>
            <person name="Oliveira C."/>
            <person name="Osipova E."/>
            <person name="Leigh N.D."/>
            <person name="Simon A."/>
            <person name="Yun M.H."/>
        </authorList>
    </citation>
    <scope>NUCLEOTIDE SEQUENCE</scope>
    <source>
        <strain evidence="2">20211129_DDA</strain>
        <tissue evidence="2">Liver</tissue>
    </source>
</reference>
<dbReference type="Gene3D" id="3.30.70.1820">
    <property type="entry name" value="L1 transposable element, RRM domain"/>
    <property type="match status" value="1"/>
</dbReference>
<sequence>MLTRSRPSQHKPTVNTPQRSLQADNEGITDGKLAPVTRDFLTSLFDSLKTDLQDLRKDLSLELLNLRSDLTSIGEWVLGLEDNEIERDEDVGQIRQAILRLLEQQDQLHITSKDVENHRSRRHNIRVRGASTGGEGEDIREYITALFCSVLGREDDKEILLDHVHRVGHQGGTGSSLPDILVCVDNFLIKEDILWLARSKQHIQFRGHISASFCLHCNSAESLKLLQTTSGLAMPSMAGDTNSGLYFVGRATYTN</sequence>
<dbReference type="AlphaFoldDB" id="A0AAV7VT75"/>
<evidence type="ECO:0000256" key="1">
    <source>
        <dbReference type="SAM" id="MobiDB-lite"/>
    </source>
</evidence>
<name>A0AAV7VT75_PLEWA</name>
<proteinExistence type="predicted"/>
<comment type="caution">
    <text evidence="2">The sequence shown here is derived from an EMBL/GenBank/DDBJ whole genome shotgun (WGS) entry which is preliminary data.</text>
</comment>
<dbReference type="Proteomes" id="UP001066276">
    <property type="component" value="Chromosome 2_1"/>
</dbReference>
<evidence type="ECO:0000313" key="2">
    <source>
        <dbReference type="EMBL" id="KAJ1203220.1"/>
    </source>
</evidence>
<protein>
    <submittedName>
        <fullName evidence="2">Uncharacterized protein</fullName>
    </submittedName>
</protein>
<evidence type="ECO:0000313" key="3">
    <source>
        <dbReference type="Proteomes" id="UP001066276"/>
    </source>
</evidence>
<feature type="compositionally biased region" description="Polar residues" evidence="1">
    <location>
        <begin position="10"/>
        <end position="23"/>
    </location>
</feature>
<keyword evidence="3" id="KW-1185">Reference proteome</keyword>